<dbReference type="AlphaFoldDB" id="X1PSG6"/>
<proteinExistence type="predicted"/>
<feature type="compositionally biased region" description="Polar residues" evidence="1">
    <location>
        <begin position="67"/>
        <end position="85"/>
    </location>
</feature>
<evidence type="ECO:0000313" key="2">
    <source>
        <dbReference type="EMBL" id="GAI59197.1"/>
    </source>
</evidence>
<evidence type="ECO:0000256" key="1">
    <source>
        <dbReference type="SAM" id="MobiDB-lite"/>
    </source>
</evidence>
<feature type="region of interest" description="Disordered" evidence="1">
    <location>
        <begin position="67"/>
        <end position="98"/>
    </location>
</feature>
<sequence>MNGQVQSSRVARCRELKKEGMTIAGISEKCHISVPTVGRYVRGIVDQREKREMQSRTVFPTILNNKVRNTRNADQDSISHNSRISQGVDANIDQDSIS</sequence>
<name>X1PSG6_9ZZZZ</name>
<comment type="caution">
    <text evidence="2">The sequence shown here is derived from an EMBL/GenBank/DDBJ whole genome shotgun (WGS) entry which is preliminary data.</text>
</comment>
<evidence type="ECO:0008006" key="3">
    <source>
        <dbReference type="Google" id="ProtNLM"/>
    </source>
</evidence>
<organism evidence="2">
    <name type="scientific">marine sediment metagenome</name>
    <dbReference type="NCBI Taxonomy" id="412755"/>
    <lineage>
        <taxon>unclassified sequences</taxon>
        <taxon>metagenomes</taxon>
        <taxon>ecological metagenomes</taxon>
    </lineage>
</organism>
<protein>
    <recommendedName>
        <fullName evidence="3">Resolvase HTH domain-containing protein</fullName>
    </recommendedName>
</protein>
<gene>
    <name evidence="2" type="ORF">S12H4_07230</name>
</gene>
<accession>X1PSG6</accession>
<reference evidence="2" key="1">
    <citation type="journal article" date="2014" name="Front. Microbiol.">
        <title>High frequency of phylogenetically diverse reductive dehalogenase-homologous genes in deep subseafloor sedimentary metagenomes.</title>
        <authorList>
            <person name="Kawai M."/>
            <person name="Futagami T."/>
            <person name="Toyoda A."/>
            <person name="Takaki Y."/>
            <person name="Nishi S."/>
            <person name="Hori S."/>
            <person name="Arai W."/>
            <person name="Tsubouchi T."/>
            <person name="Morono Y."/>
            <person name="Uchiyama I."/>
            <person name="Ito T."/>
            <person name="Fujiyama A."/>
            <person name="Inagaki F."/>
            <person name="Takami H."/>
        </authorList>
    </citation>
    <scope>NUCLEOTIDE SEQUENCE</scope>
    <source>
        <strain evidence="2">Expedition CK06-06</strain>
    </source>
</reference>
<dbReference type="EMBL" id="BARW01002642">
    <property type="protein sequence ID" value="GAI59197.1"/>
    <property type="molecule type" value="Genomic_DNA"/>
</dbReference>
<feature type="non-terminal residue" evidence="2">
    <location>
        <position position="98"/>
    </location>
</feature>